<dbReference type="InterPro" id="IPR050519">
    <property type="entry name" value="Glycosyltransf_28_UgtP"/>
</dbReference>
<dbReference type="STRING" id="1437425.CSEC_1269"/>
<dbReference type="GO" id="GO:0016757">
    <property type="term" value="F:glycosyltransferase activity"/>
    <property type="evidence" value="ECO:0007669"/>
    <property type="project" value="UniProtKB-KW"/>
</dbReference>
<gene>
    <name evidence="1" type="primary">ugtP</name>
    <name evidence="1" type="ORF">CSEC_1269</name>
</gene>
<keyword evidence="2" id="KW-1185">Reference proteome</keyword>
<comment type="caution">
    <text evidence="1">The sequence shown here is derived from an EMBL/GenBank/DDBJ whole genome shotgun (WGS) entry which is preliminary data.</text>
</comment>
<accession>A0A090DZL5</accession>
<dbReference type="RefSeq" id="WP_041017633.1">
    <property type="nucleotide sequence ID" value="NZ_CCEJ010000005.1"/>
</dbReference>
<sequence>MSSIQSNHRLATLGRDHYLITPQNGVLQLHGFKSAFAKELSDKLMDPERGAFIAQKFEEIILSKALLSYNADTLHEWKEALKYYASLLGNDSDYMEKTFKEKSHPLVQTFIQNSPEVAKAFFDAIAEREIALNASMGNKSKEVVILTSSSGGGHITTANAVKEMVEKKGFKAVILNQDELDKENDPLLKAGVTYKGEPITMAEVYNRVFQQDNNLEEANKLWGLGNEIAAFVPSRQMENVAKRIRAINPAMILSVATHHQEHASLANMTGIKLNYVHTDFDFNNALLPIVDKVDAQRINFWVNSNDDQILEGKKLGSYEVPLKPLKERNIIKVCGYPVRPSFVREEDPGKIAEIKGKKGIDPNRKVALLSMGRQGIKEHILKYLNLLLKEKDKLTSPLELVVIAGKNEELKKELDEFIKSHDSELKDRLHIKVEGFVDEKDMADYYKIASVINSKPGGAASAECAEMGLPMLAVDPHPWEVPNLKYLERHGLAEALRSEDSYVEQLNGLIEKKEKGISFKAMPWKEALSSLIDQDLPKAAVKAKQVVKAKSPNQSQRVAFQALMQLIAKMQQEIYTTLYSAPEKLFNMHPTLFLKV</sequence>
<evidence type="ECO:0000313" key="1">
    <source>
        <dbReference type="EMBL" id="CDR34089.1"/>
    </source>
</evidence>
<reference evidence="1" key="2">
    <citation type="submission" date="2014-09" db="EMBL/GenBank/DDBJ databases">
        <title>Criblamydia sequanensis harbors a mega-plasmid encoding arsenite resistance.</title>
        <authorList>
            <person name="Bertelli C."/>
            <person name="Goesmann A."/>
            <person name="Greub G."/>
        </authorList>
    </citation>
    <scope>NUCLEOTIDE SEQUENCE [LARGE SCALE GENOMIC DNA]</scope>
    <source>
        <strain evidence="1">CRIB-18</strain>
    </source>
</reference>
<proteinExistence type="predicted"/>
<dbReference type="AlphaFoldDB" id="A0A090DZL5"/>
<keyword evidence="1" id="KW-0328">Glycosyltransferase</keyword>
<dbReference type="PANTHER" id="PTHR43025">
    <property type="entry name" value="MONOGALACTOSYLDIACYLGLYCEROL SYNTHASE"/>
    <property type="match status" value="1"/>
</dbReference>
<dbReference type="eggNOG" id="COG0707">
    <property type="taxonomic scope" value="Bacteria"/>
</dbReference>
<dbReference type="EC" id="2.4.1.-" evidence="1"/>
<keyword evidence="1" id="KW-0808">Transferase</keyword>
<reference evidence="1" key="1">
    <citation type="submission" date="2013-12" db="EMBL/GenBank/DDBJ databases">
        <authorList>
            <person name="Linke B."/>
        </authorList>
    </citation>
    <scope>NUCLEOTIDE SEQUENCE [LARGE SCALE GENOMIC DNA]</scope>
    <source>
        <strain evidence="1">CRIB-18</strain>
    </source>
</reference>
<organism evidence="1 2">
    <name type="scientific">Candidatus Criblamydia sequanensis CRIB-18</name>
    <dbReference type="NCBI Taxonomy" id="1437425"/>
    <lineage>
        <taxon>Bacteria</taxon>
        <taxon>Pseudomonadati</taxon>
        <taxon>Chlamydiota</taxon>
        <taxon>Chlamydiia</taxon>
        <taxon>Parachlamydiales</taxon>
        <taxon>Candidatus Criblamydiaceae</taxon>
        <taxon>Candidatus Criblamydia</taxon>
    </lineage>
</organism>
<dbReference type="Proteomes" id="UP000031552">
    <property type="component" value="Unassembled WGS sequence"/>
</dbReference>
<dbReference type="PANTHER" id="PTHR43025:SF3">
    <property type="entry name" value="MONOGALACTOSYLDIACYLGLYCEROL SYNTHASE 1, CHLOROPLASTIC"/>
    <property type="match status" value="1"/>
</dbReference>
<protein>
    <submittedName>
        <fullName evidence="1">Diacylglycerol glucosyltransferase</fullName>
        <ecNumber evidence="1">2.4.1.-</ecNumber>
    </submittedName>
</protein>
<dbReference type="EMBL" id="CCEJ010000005">
    <property type="protein sequence ID" value="CDR34089.1"/>
    <property type="molecule type" value="Genomic_DNA"/>
</dbReference>
<name>A0A090DZL5_9BACT</name>
<dbReference type="OrthoDB" id="9815663at2"/>
<dbReference type="Gene3D" id="3.40.50.2000">
    <property type="entry name" value="Glycogen Phosphorylase B"/>
    <property type="match status" value="1"/>
</dbReference>
<dbReference type="SUPFAM" id="SSF53756">
    <property type="entry name" value="UDP-Glycosyltransferase/glycogen phosphorylase"/>
    <property type="match status" value="1"/>
</dbReference>
<evidence type="ECO:0000313" key="2">
    <source>
        <dbReference type="Proteomes" id="UP000031552"/>
    </source>
</evidence>